<comment type="caution">
    <text evidence="1">The sequence shown here is derived from an EMBL/GenBank/DDBJ whole genome shotgun (WGS) entry which is preliminary data.</text>
</comment>
<accession>A0A2T3G2T7</accession>
<gene>
    <name evidence="1" type="ORF">C7U55_02605</name>
</gene>
<evidence type="ECO:0000313" key="1">
    <source>
        <dbReference type="EMBL" id="PST41837.1"/>
    </source>
</evidence>
<proteinExistence type="predicted"/>
<dbReference type="InterPro" id="IPR011855">
    <property type="entry name" value="Phgtail_TP901_1"/>
</dbReference>
<organism evidence="1 2">
    <name type="scientific">Faecalibacillus faecis</name>
    <dbReference type="NCBI Taxonomy" id="1982628"/>
    <lineage>
        <taxon>Bacteria</taxon>
        <taxon>Bacillati</taxon>
        <taxon>Bacillota</taxon>
        <taxon>Erysipelotrichia</taxon>
        <taxon>Erysipelotrichales</taxon>
        <taxon>Coprobacillaceae</taxon>
        <taxon>Faecalibacillus</taxon>
    </lineage>
</organism>
<dbReference type="EMBL" id="PYLP01000002">
    <property type="protein sequence ID" value="PST41837.1"/>
    <property type="molecule type" value="Genomic_DNA"/>
</dbReference>
<keyword evidence="2" id="KW-1185">Reference proteome</keyword>
<name>A0A2T3G2T7_9FIRM</name>
<dbReference type="Proteomes" id="UP000241201">
    <property type="component" value="Unassembled WGS sequence"/>
</dbReference>
<protein>
    <submittedName>
        <fullName evidence="1">Phage major tail protein, TP901-1 family</fullName>
    </submittedName>
</protein>
<dbReference type="InterPro" id="IPR022345">
    <property type="entry name" value="Phage_69_Orf23_MTP"/>
</dbReference>
<reference evidence="2" key="1">
    <citation type="submission" date="2018-03" db="EMBL/GenBank/DDBJ databases">
        <title>Lachnoclostridium SNUG30370 gen.nov., sp.nov., isolated from human faeces.</title>
        <authorList>
            <person name="Seo B."/>
            <person name="Jeon K."/>
            <person name="Ko G."/>
        </authorList>
    </citation>
    <scope>NUCLEOTIDE SEQUENCE [LARGE SCALE GENOMIC DNA]</scope>
    <source>
        <strain evidence="2">SNUG30370</strain>
    </source>
</reference>
<evidence type="ECO:0000313" key="2">
    <source>
        <dbReference type="Proteomes" id="UP000241201"/>
    </source>
</evidence>
<sequence length="181" mass="19676">MNKIDLQLFADESPETISGKKLVYLFRVAEDSKTENAGALAFVTENERTTSKDADSTQTKDGNVRTPGAAEIEITSTSLLPKGDKMIDKLESAMLNDKLVECWEVNLAEPGSSANSGKYKSKYYQGYITELGISSNAEDNVEVSITYGANGQGADGYATLTDEQKEIASYVYKDVIKESGE</sequence>
<dbReference type="AlphaFoldDB" id="A0A2T3G2T7"/>
<dbReference type="PRINTS" id="PR01997">
    <property type="entry name" value="MTP2FAMILY"/>
</dbReference>
<dbReference type="NCBIfam" id="TIGR02126">
    <property type="entry name" value="phgtail_TP901_1"/>
    <property type="match status" value="1"/>
</dbReference>
<dbReference type="Pfam" id="PF06199">
    <property type="entry name" value="Phage_tail_2"/>
    <property type="match status" value="1"/>
</dbReference>